<dbReference type="InParanoid" id="A0A409X2Y1"/>
<accession>A0A409X2Y1</accession>
<name>A0A409X2Y1_9AGAR</name>
<evidence type="ECO:0000313" key="1">
    <source>
        <dbReference type="EMBL" id="PPQ85109.1"/>
    </source>
</evidence>
<dbReference type="Proteomes" id="UP000284706">
    <property type="component" value="Unassembled WGS sequence"/>
</dbReference>
<evidence type="ECO:0000313" key="2">
    <source>
        <dbReference type="Proteomes" id="UP000284706"/>
    </source>
</evidence>
<organism evidence="1 2">
    <name type="scientific">Gymnopilus dilepis</name>
    <dbReference type="NCBI Taxonomy" id="231916"/>
    <lineage>
        <taxon>Eukaryota</taxon>
        <taxon>Fungi</taxon>
        <taxon>Dikarya</taxon>
        <taxon>Basidiomycota</taxon>
        <taxon>Agaricomycotina</taxon>
        <taxon>Agaricomycetes</taxon>
        <taxon>Agaricomycetidae</taxon>
        <taxon>Agaricales</taxon>
        <taxon>Agaricineae</taxon>
        <taxon>Hymenogastraceae</taxon>
        <taxon>Gymnopilus</taxon>
    </lineage>
</organism>
<gene>
    <name evidence="1" type="ORF">CVT26_005405</name>
</gene>
<dbReference type="EMBL" id="NHYE01004344">
    <property type="protein sequence ID" value="PPQ85109.1"/>
    <property type="molecule type" value="Genomic_DNA"/>
</dbReference>
<keyword evidence="2" id="KW-1185">Reference proteome</keyword>
<reference evidence="1 2" key="1">
    <citation type="journal article" date="2018" name="Evol. Lett.">
        <title>Horizontal gene cluster transfer increased hallucinogenic mushroom diversity.</title>
        <authorList>
            <person name="Reynolds H.T."/>
            <person name="Vijayakumar V."/>
            <person name="Gluck-Thaler E."/>
            <person name="Korotkin H.B."/>
            <person name="Matheny P.B."/>
            <person name="Slot J.C."/>
        </authorList>
    </citation>
    <scope>NUCLEOTIDE SEQUENCE [LARGE SCALE GENOMIC DNA]</scope>
    <source>
        <strain evidence="1 2">SRW20</strain>
    </source>
</reference>
<sequence>MSAAVVSPRPAVTGGDEAALGAQRVAAPYPVIRERMRNTTPISTSCRRFPHERGLGYDNWDLFRQGSPFRSRWCGPLRAIRSPSFPMRLCGATHRCSGLNPLTATTTPSHYLHGLLGVGNIDSNTSREGVELGADGVRWNNFAEATSEL</sequence>
<protein>
    <submittedName>
        <fullName evidence="1">Uncharacterized protein</fullName>
    </submittedName>
</protein>
<proteinExistence type="predicted"/>
<dbReference type="AlphaFoldDB" id="A0A409X2Y1"/>
<comment type="caution">
    <text evidence="1">The sequence shown here is derived from an EMBL/GenBank/DDBJ whole genome shotgun (WGS) entry which is preliminary data.</text>
</comment>